<dbReference type="InterPro" id="IPR027417">
    <property type="entry name" value="P-loop_NTPase"/>
</dbReference>
<gene>
    <name evidence="2" type="ORF">LCGC14_2367940</name>
</gene>
<evidence type="ECO:0000256" key="1">
    <source>
        <dbReference type="SAM" id="MobiDB-lite"/>
    </source>
</evidence>
<feature type="region of interest" description="Disordered" evidence="1">
    <location>
        <begin position="512"/>
        <end position="538"/>
    </location>
</feature>
<dbReference type="Gene3D" id="3.30.420.240">
    <property type="match status" value="1"/>
</dbReference>
<feature type="non-terminal residue" evidence="2">
    <location>
        <position position="538"/>
    </location>
</feature>
<comment type="caution">
    <text evidence="2">The sequence shown here is derived from an EMBL/GenBank/DDBJ whole genome shotgun (WGS) entry which is preliminary data.</text>
</comment>
<evidence type="ECO:0000313" key="2">
    <source>
        <dbReference type="EMBL" id="KKL40784.1"/>
    </source>
</evidence>
<sequence length="538" mass="60050">MVTTSRGSYSKQRASHSKKLQKLESKAARRMVERSKDEVLQYRRSPHRYAEEVLRVDWWSAQQEIAQALHEHNRVLVLSSYGIGKTHVAGGLVNWWYDSFPNSLVVTTAPTDTLVKAVLWREIRAQRKTLPAADITQIKDPDNPLHYAFGMSPGERINRDQFGTQAFRGLHGEFELLVFDDAAGVPTARWIAGESLVVGAQNKWLAIGNPVVTSGPYWDAAHSEKWHVIQISSLDHPNIIAGLAGEPEPYPGAVSLGWIEDKLDDPYWCEYLGTPQDTEEQDLWINDGAFEFPPSENVWYAPTPTAETNMLGRFPSQATNAVWSMAWLEAAKIRELAWIESDPLELGVDVGRYGDDASAVHARRGPVSLLHRTWRKTAVPDTVGRVIAATDHALDLFTSEDLPPKIFIRVDTGYAPGVYDGLEEHYAQYQAVTVVGVNAQGVPDDRQHFENNRSELWITTANRGKAGMLDMTRLDPATIERLSSQLAAPIYRYDSKSRMIVESKDDIKARIGRSPDDADVVSGQEGAHWSDCPVGDSI</sequence>
<dbReference type="EMBL" id="LAZR01034842">
    <property type="protein sequence ID" value="KKL40784.1"/>
    <property type="molecule type" value="Genomic_DNA"/>
</dbReference>
<evidence type="ECO:0008006" key="3">
    <source>
        <dbReference type="Google" id="ProtNLM"/>
    </source>
</evidence>
<organism evidence="2">
    <name type="scientific">marine sediment metagenome</name>
    <dbReference type="NCBI Taxonomy" id="412755"/>
    <lineage>
        <taxon>unclassified sequences</taxon>
        <taxon>metagenomes</taxon>
        <taxon>ecological metagenomes</taxon>
    </lineage>
</organism>
<name>A0A0F9EZC7_9ZZZZ</name>
<dbReference type="AlphaFoldDB" id="A0A0F9EZC7"/>
<dbReference type="Gene3D" id="3.40.50.300">
    <property type="entry name" value="P-loop containing nucleotide triphosphate hydrolases"/>
    <property type="match status" value="1"/>
</dbReference>
<protein>
    <recommendedName>
        <fullName evidence="3">Terminase</fullName>
    </recommendedName>
</protein>
<reference evidence="2" key="1">
    <citation type="journal article" date="2015" name="Nature">
        <title>Complex archaea that bridge the gap between prokaryotes and eukaryotes.</title>
        <authorList>
            <person name="Spang A."/>
            <person name="Saw J.H."/>
            <person name="Jorgensen S.L."/>
            <person name="Zaremba-Niedzwiedzka K."/>
            <person name="Martijn J."/>
            <person name="Lind A.E."/>
            <person name="van Eijk R."/>
            <person name="Schleper C."/>
            <person name="Guy L."/>
            <person name="Ettema T.J."/>
        </authorList>
    </citation>
    <scope>NUCLEOTIDE SEQUENCE</scope>
</reference>
<proteinExistence type="predicted"/>
<dbReference type="SUPFAM" id="SSF52540">
    <property type="entry name" value="P-loop containing nucleoside triphosphate hydrolases"/>
    <property type="match status" value="1"/>
</dbReference>
<accession>A0A0F9EZC7</accession>
<feature type="compositionally biased region" description="Polar residues" evidence="1">
    <location>
        <begin position="1"/>
        <end position="12"/>
    </location>
</feature>
<feature type="region of interest" description="Disordered" evidence="1">
    <location>
        <begin position="1"/>
        <end position="27"/>
    </location>
</feature>